<evidence type="ECO:0000259" key="10">
    <source>
        <dbReference type="Pfam" id="PF00593"/>
    </source>
</evidence>
<dbReference type="PANTHER" id="PTHR30069">
    <property type="entry name" value="TONB-DEPENDENT OUTER MEMBRANE RECEPTOR"/>
    <property type="match status" value="1"/>
</dbReference>
<dbReference type="OrthoDB" id="9760333at2"/>
<dbReference type="SUPFAM" id="SSF49464">
    <property type="entry name" value="Carboxypeptidase regulatory domain-like"/>
    <property type="match status" value="1"/>
</dbReference>
<evidence type="ECO:0000256" key="9">
    <source>
        <dbReference type="RuleBase" id="RU003357"/>
    </source>
</evidence>
<dbReference type="Gene3D" id="2.40.170.20">
    <property type="entry name" value="TonB-dependent receptor, beta-barrel domain"/>
    <property type="match status" value="1"/>
</dbReference>
<dbReference type="InterPro" id="IPR037066">
    <property type="entry name" value="Plug_dom_sf"/>
</dbReference>
<proteinExistence type="inferred from homology"/>
<evidence type="ECO:0000256" key="7">
    <source>
        <dbReference type="ARBA" id="ARBA00023237"/>
    </source>
</evidence>
<gene>
    <name evidence="12" type="ORF">E4P47_00510</name>
</gene>
<protein>
    <submittedName>
        <fullName evidence="12">TonB-dependent receptor</fullName>
    </submittedName>
</protein>
<dbReference type="EMBL" id="SPNC01000003">
    <property type="protein sequence ID" value="TFH97361.1"/>
    <property type="molecule type" value="Genomic_DNA"/>
</dbReference>
<dbReference type="GO" id="GO:0009279">
    <property type="term" value="C:cell outer membrane"/>
    <property type="evidence" value="ECO:0007669"/>
    <property type="project" value="UniProtKB-SubCell"/>
</dbReference>
<keyword evidence="3 8" id="KW-1134">Transmembrane beta strand</keyword>
<dbReference type="GO" id="GO:0015344">
    <property type="term" value="F:siderophore uptake transmembrane transporter activity"/>
    <property type="evidence" value="ECO:0007669"/>
    <property type="project" value="TreeGrafter"/>
</dbReference>
<dbReference type="AlphaFoldDB" id="A0A4Y8WS51"/>
<name>A0A4Y8WS51_9PORP</name>
<dbReference type="Gene3D" id="2.60.40.1120">
    <property type="entry name" value="Carboxypeptidase-like, regulatory domain"/>
    <property type="match status" value="1"/>
</dbReference>
<dbReference type="Pfam" id="PF00593">
    <property type="entry name" value="TonB_dep_Rec_b-barrel"/>
    <property type="match status" value="1"/>
</dbReference>
<dbReference type="PANTHER" id="PTHR30069:SF57">
    <property type="entry name" value="TONB-DEPENDENT RECEPTOR"/>
    <property type="match status" value="1"/>
</dbReference>
<reference evidence="12 13" key="1">
    <citation type="submission" date="2019-03" db="EMBL/GenBank/DDBJ databases">
        <title>Porphyromonas levii Isolated from the Uterus of Dairy Cows.</title>
        <authorList>
            <person name="Francis A.M."/>
        </authorList>
    </citation>
    <scope>NUCLEOTIDE SEQUENCE [LARGE SCALE GENOMIC DNA]</scope>
    <source>
        <strain evidence="12 13">AF5678</strain>
    </source>
</reference>
<keyword evidence="6 8" id="KW-0472">Membrane</keyword>
<evidence type="ECO:0000256" key="4">
    <source>
        <dbReference type="ARBA" id="ARBA00022692"/>
    </source>
</evidence>
<dbReference type="STRING" id="1122973.GCA_000379925_02159"/>
<keyword evidence="12" id="KW-0675">Receptor</keyword>
<keyword evidence="2 8" id="KW-0813">Transport</keyword>
<evidence type="ECO:0000313" key="12">
    <source>
        <dbReference type="EMBL" id="TFH97361.1"/>
    </source>
</evidence>
<dbReference type="InterPro" id="IPR012910">
    <property type="entry name" value="Plug_dom"/>
</dbReference>
<keyword evidence="7 8" id="KW-0998">Cell outer membrane</keyword>
<dbReference type="Pfam" id="PF07715">
    <property type="entry name" value="Plug"/>
    <property type="match status" value="1"/>
</dbReference>
<accession>A0A4Y8WS51</accession>
<keyword evidence="5 9" id="KW-0798">TonB box</keyword>
<evidence type="ECO:0000259" key="11">
    <source>
        <dbReference type="Pfam" id="PF07715"/>
    </source>
</evidence>
<keyword evidence="13" id="KW-1185">Reference proteome</keyword>
<evidence type="ECO:0000256" key="3">
    <source>
        <dbReference type="ARBA" id="ARBA00022452"/>
    </source>
</evidence>
<evidence type="ECO:0000313" key="13">
    <source>
        <dbReference type="Proteomes" id="UP000297225"/>
    </source>
</evidence>
<evidence type="ECO:0000256" key="6">
    <source>
        <dbReference type="ARBA" id="ARBA00023136"/>
    </source>
</evidence>
<dbReference type="GO" id="GO:0044718">
    <property type="term" value="P:siderophore transmembrane transport"/>
    <property type="evidence" value="ECO:0007669"/>
    <property type="project" value="TreeGrafter"/>
</dbReference>
<organism evidence="12 13">
    <name type="scientific">Porphyromonas levii</name>
    <dbReference type="NCBI Taxonomy" id="28114"/>
    <lineage>
        <taxon>Bacteria</taxon>
        <taxon>Pseudomonadati</taxon>
        <taxon>Bacteroidota</taxon>
        <taxon>Bacteroidia</taxon>
        <taxon>Bacteroidales</taxon>
        <taxon>Porphyromonadaceae</taxon>
        <taxon>Porphyromonas</taxon>
    </lineage>
</organism>
<comment type="similarity">
    <text evidence="8 9">Belongs to the TonB-dependent receptor family.</text>
</comment>
<feature type="domain" description="TonB-dependent receptor plug" evidence="11">
    <location>
        <begin position="167"/>
        <end position="270"/>
    </location>
</feature>
<dbReference type="Proteomes" id="UP000297225">
    <property type="component" value="Unassembled WGS sequence"/>
</dbReference>
<dbReference type="InterPro" id="IPR000531">
    <property type="entry name" value="Beta-barrel_TonB"/>
</dbReference>
<evidence type="ECO:0000256" key="5">
    <source>
        <dbReference type="ARBA" id="ARBA00023077"/>
    </source>
</evidence>
<feature type="domain" description="TonB-dependent receptor-like beta-barrel" evidence="10">
    <location>
        <begin position="389"/>
        <end position="855"/>
    </location>
</feature>
<evidence type="ECO:0000256" key="8">
    <source>
        <dbReference type="PROSITE-ProRule" id="PRU01360"/>
    </source>
</evidence>
<dbReference type="InterPro" id="IPR039426">
    <property type="entry name" value="TonB-dep_rcpt-like"/>
</dbReference>
<evidence type="ECO:0000256" key="2">
    <source>
        <dbReference type="ARBA" id="ARBA00022448"/>
    </source>
</evidence>
<dbReference type="InterPro" id="IPR036942">
    <property type="entry name" value="Beta-barrel_TonB_sf"/>
</dbReference>
<dbReference type="Pfam" id="PF13715">
    <property type="entry name" value="CarbopepD_reg_2"/>
    <property type="match status" value="1"/>
</dbReference>
<comment type="caution">
    <text evidence="12">The sequence shown here is derived from an EMBL/GenBank/DDBJ whole genome shotgun (WGS) entry which is preliminary data.</text>
</comment>
<dbReference type="InterPro" id="IPR008969">
    <property type="entry name" value="CarboxyPept-like_regulatory"/>
</dbReference>
<keyword evidence="4 8" id="KW-0812">Transmembrane</keyword>
<dbReference type="Gene3D" id="2.170.130.10">
    <property type="entry name" value="TonB-dependent receptor, plug domain"/>
    <property type="match status" value="1"/>
</dbReference>
<comment type="subcellular location">
    <subcellularLocation>
        <location evidence="1 8">Cell outer membrane</location>
        <topology evidence="1 8">Multi-pass membrane protein</topology>
    </subcellularLocation>
</comment>
<dbReference type="PROSITE" id="PS52016">
    <property type="entry name" value="TONB_DEPENDENT_REC_3"/>
    <property type="match status" value="1"/>
</dbReference>
<dbReference type="SUPFAM" id="SSF56935">
    <property type="entry name" value="Porins"/>
    <property type="match status" value="1"/>
</dbReference>
<sequence length="892" mass="98602">MVGEVNSLYLCYRNQVTNYNIFKTFMKLSQRAIAMVMLFTIGGGVMVPSFAATLPSQRVEAQVTDANIVGHVIDKATGEHLIGVVVRIKGSAYGTTTDTSGHFYLRNLKPGSYTIEVSGVGYQKTTQTITVVEHKTIEINIALEEDVFNLHEVVISANRQQTLRKYAPTLVSVIDNKAFETNNATNLAQGLSFQPGIRVENNCQNCGFNQVRINGLDGRFSQILIDSRPIFSALAGVYGLEQIPANMIERVEIVRGGGSALYGSSAIAGVINIITQEPVSNRFEAYENLTMTGMTTPDNTVGFNASIVGSDGRIGGTVFGQARDRGAWDANGDGFSEVGMIRGRSVGAHGFIRLSEFDRITSELHTLQEYRRGGDRLDLPVHVAAVAEQTDHTIYSGNLKYDHNSLNLLHRLQVFASGQVVKRTSYYGGIGDANVGKLGFIPKKEFGTNFGNTTGKTFQGGLQYSYEWDTAPIAPIKFLAGVEYVYDSLYDIMPIRAWEKDTKGNSLNPPIDQRIHNASQIAQAEWGNDYWTILLGMRMDEHSAIKSSKGGIRPIISPRATVRYNPSEYFNIRASYAKGFRAPQVFDEDLHVGVVGGEAQRVYNSPNLKPEESHSFSLSTDMYFTIGAVQTNFLIEGFYTKLVGAFTNRERTDAPKLGFQVFDRVNGSGAQVYGINLEAKAHWNKLNVQGGLTLARSLWDAPQEWGNRSLLAKEDANEPKEVNTLVDHGPSTLAGFNMEEGEVAMTSKQMLKTPNIYGYLTARYNPVTPLTLSLSLNYTGKMYVPHVVTVGQMAEVNDIHMVKNGLRPNTTELKKAPRWDRLEVSPNYFDLGAKVSYDIKVFNTSIIQLYLGMHNMLNSFQKDYDVTGNRDSGYIHGPTTPRSFYSGLKIIL</sequence>
<evidence type="ECO:0000256" key="1">
    <source>
        <dbReference type="ARBA" id="ARBA00004571"/>
    </source>
</evidence>